<keyword evidence="2" id="KW-1185">Reference proteome</keyword>
<comment type="caution">
    <text evidence="1">The sequence shown here is derived from an EMBL/GenBank/DDBJ whole genome shotgun (WGS) entry which is preliminary data.</text>
</comment>
<reference evidence="1 2" key="1">
    <citation type="submission" date="2014-10" db="EMBL/GenBank/DDBJ databases">
        <title>Draft genome of the hookworm Ancylostoma caninum.</title>
        <authorList>
            <person name="Mitreva M."/>
        </authorList>
    </citation>
    <scope>NUCLEOTIDE SEQUENCE [LARGE SCALE GENOMIC DNA]</scope>
    <source>
        <strain evidence="1 2">Baltimore</strain>
    </source>
</reference>
<gene>
    <name evidence="1" type="ORF">ANCCAN_06966</name>
</gene>
<evidence type="ECO:0000313" key="1">
    <source>
        <dbReference type="EMBL" id="RCN47035.1"/>
    </source>
</evidence>
<organism evidence="1 2">
    <name type="scientific">Ancylostoma caninum</name>
    <name type="common">Dog hookworm</name>
    <dbReference type="NCBI Taxonomy" id="29170"/>
    <lineage>
        <taxon>Eukaryota</taxon>
        <taxon>Metazoa</taxon>
        <taxon>Ecdysozoa</taxon>
        <taxon>Nematoda</taxon>
        <taxon>Chromadorea</taxon>
        <taxon>Rhabditida</taxon>
        <taxon>Rhabditina</taxon>
        <taxon>Rhabditomorpha</taxon>
        <taxon>Strongyloidea</taxon>
        <taxon>Ancylostomatidae</taxon>
        <taxon>Ancylostomatinae</taxon>
        <taxon>Ancylostoma</taxon>
    </lineage>
</organism>
<dbReference type="OrthoDB" id="9997116at2759"/>
<dbReference type="Proteomes" id="UP000252519">
    <property type="component" value="Unassembled WGS sequence"/>
</dbReference>
<dbReference type="STRING" id="29170.A0A368GVL9"/>
<dbReference type="EMBL" id="JOJR01000069">
    <property type="protein sequence ID" value="RCN47035.1"/>
    <property type="molecule type" value="Genomic_DNA"/>
</dbReference>
<name>A0A368GVL9_ANCCA</name>
<proteinExistence type="predicted"/>
<dbReference type="AlphaFoldDB" id="A0A368GVL9"/>
<sequence>MRVLPGNNDFTNWLRELGEGSNFLVDNLIRIPSDMVMPSEQHVIDWLYTPELLNDEKQLASVALLSIRNSDVLSINDIVVEKLNGEYMDVYGVDEAVQEEDGIDGLPFNDEEDIHRETPAGMPPYLLRLKRGSLTVQVQRKHKNNDERERSKAE</sequence>
<accession>A0A368GVL9</accession>
<protein>
    <submittedName>
        <fullName evidence="1">Uncharacterized protein</fullName>
    </submittedName>
</protein>
<evidence type="ECO:0000313" key="2">
    <source>
        <dbReference type="Proteomes" id="UP000252519"/>
    </source>
</evidence>